<dbReference type="GO" id="GO:0046872">
    <property type="term" value="F:metal ion binding"/>
    <property type="evidence" value="ECO:0007669"/>
    <property type="project" value="UniProtKB-UniRule"/>
</dbReference>
<evidence type="ECO:0000313" key="3">
    <source>
        <dbReference type="Proteomes" id="UP000245207"/>
    </source>
</evidence>
<name>A0A2U1NEM8_ARTAN</name>
<dbReference type="AlphaFoldDB" id="A0A2U1NEM8"/>
<dbReference type="EC" id="3.1.3.16" evidence="1"/>
<dbReference type="GO" id="GO:0004722">
    <property type="term" value="F:protein serine/threonine phosphatase activity"/>
    <property type="evidence" value="ECO:0007669"/>
    <property type="project" value="UniProtKB-EC"/>
</dbReference>
<keyword evidence="1" id="KW-0460">Magnesium</keyword>
<keyword evidence="1" id="KW-0904">Protein phosphatase</keyword>
<accession>A0A2U1NEM8</accession>
<dbReference type="PANTHER" id="PTHR12320">
    <property type="entry name" value="PROTEIN PHOSPHATASE 2C"/>
    <property type="match status" value="1"/>
</dbReference>
<gene>
    <name evidence="2" type="ORF">CTI12_AA257100</name>
</gene>
<keyword evidence="1" id="KW-0464">Manganese</keyword>
<keyword evidence="1" id="KW-0378">Hydrolase</keyword>
<evidence type="ECO:0000256" key="1">
    <source>
        <dbReference type="RuleBase" id="RU366020"/>
    </source>
</evidence>
<comment type="cofactor">
    <cofactor evidence="1">
        <name>Mg(2+)</name>
        <dbReference type="ChEBI" id="CHEBI:18420"/>
    </cofactor>
</comment>
<dbReference type="PANTHER" id="PTHR12320:SF83">
    <property type="entry name" value="PROTEIN PHOSPHATASE 2C 55-RELATED"/>
    <property type="match status" value="1"/>
</dbReference>
<comment type="catalytic activity">
    <reaction evidence="1">
        <text>O-phospho-L-seryl-[protein] + H2O = L-seryl-[protein] + phosphate</text>
        <dbReference type="Rhea" id="RHEA:20629"/>
        <dbReference type="Rhea" id="RHEA-COMP:9863"/>
        <dbReference type="Rhea" id="RHEA-COMP:11604"/>
        <dbReference type="ChEBI" id="CHEBI:15377"/>
        <dbReference type="ChEBI" id="CHEBI:29999"/>
        <dbReference type="ChEBI" id="CHEBI:43474"/>
        <dbReference type="ChEBI" id="CHEBI:83421"/>
        <dbReference type="EC" id="3.1.3.16"/>
    </reaction>
</comment>
<keyword evidence="1" id="KW-0479">Metal-binding</keyword>
<sequence length="209" mass="23537">MDAEKKSNRPGFDFQMAYGILCEKASTFLFRKGFKEEYIIRQISQNGLGSCYLPHPDKEDTCGKDTHFISSDEQATRVADGVGGSADPGIDVDKYDEPKGFVDPARILDKPYINTKAKGSSIACIIMLTNQLYNQLKDLFLARVRFSNINLLRNRKGKLTGSAEVGFYKQVERMRTQKIVTKELRVCGHFENSQGISKEDEEMSKSRSA</sequence>
<reference evidence="2 3" key="1">
    <citation type="journal article" date="2018" name="Mol. Plant">
        <title>The genome of Artemisia annua provides insight into the evolution of Asteraceae family and artemisinin biosynthesis.</title>
        <authorList>
            <person name="Shen Q."/>
            <person name="Zhang L."/>
            <person name="Liao Z."/>
            <person name="Wang S."/>
            <person name="Yan T."/>
            <person name="Shi P."/>
            <person name="Liu M."/>
            <person name="Fu X."/>
            <person name="Pan Q."/>
            <person name="Wang Y."/>
            <person name="Lv Z."/>
            <person name="Lu X."/>
            <person name="Zhang F."/>
            <person name="Jiang W."/>
            <person name="Ma Y."/>
            <person name="Chen M."/>
            <person name="Hao X."/>
            <person name="Li L."/>
            <person name="Tang Y."/>
            <person name="Lv G."/>
            <person name="Zhou Y."/>
            <person name="Sun X."/>
            <person name="Brodelius P.E."/>
            <person name="Rose J.K.C."/>
            <person name="Tang K."/>
        </authorList>
    </citation>
    <scope>NUCLEOTIDE SEQUENCE [LARGE SCALE GENOMIC DNA]</scope>
    <source>
        <strain evidence="3">cv. Huhao1</strain>
        <tissue evidence="2">Leaf</tissue>
    </source>
</reference>
<dbReference type="STRING" id="35608.A0A2U1NEM8"/>
<comment type="cofactor">
    <cofactor evidence="1">
        <name>Mn(2+)</name>
        <dbReference type="ChEBI" id="CHEBI:29035"/>
    </cofactor>
</comment>
<organism evidence="2 3">
    <name type="scientific">Artemisia annua</name>
    <name type="common">Sweet wormwood</name>
    <dbReference type="NCBI Taxonomy" id="35608"/>
    <lineage>
        <taxon>Eukaryota</taxon>
        <taxon>Viridiplantae</taxon>
        <taxon>Streptophyta</taxon>
        <taxon>Embryophyta</taxon>
        <taxon>Tracheophyta</taxon>
        <taxon>Spermatophyta</taxon>
        <taxon>Magnoliopsida</taxon>
        <taxon>eudicotyledons</taxon>
        <taxon>Gunneridae</taxon>
        <taxon>Pentapetalae</taxon>
        <taxon>asterids</taxon>
        <taxon>campanulids</taxon>
        <taxon>Asterales</taxon>
        <taxon>Asteraceae</taxon>
        <taxon>Asteroideae</taxon>
        <taxon>Anthemideae</taxon>
        <taxon>Artemisiinae</taxon>
        <taxon>Artemisia</taxon>
    </lineage>
</organism>
<keyword evidence="3" id="KW-1185">Reference proteome</keyword>
<dbReference type="InterPro" id="IPR039123">
    <property type="entry name" value="PPTC7"/>
</dbReference>
<dbReference type="Proteomes" id="UP000245207">
    <property type="component" value="Unassembled WGS sequence"/>
</dbReference>
<comment type="caution">
    <text evidence="2">The sequence shown here is derived from an EMBL/GenBank/DDBJ whole genome shotgun (WGS) entry which is preliminary data.</text>
</comment>
<comment type="catalytic activity">
    <reaction evidence="1">
        <text>O-phospho-L-threonyl-[protein] + H2O = L-threonyl-[protein] + phosphate</text>
        <dbReference type="Rhea" id="RHEA:47004"/>
        <dbReference type="Rhea" id="RHEA-COMP:11060"/>
        <dbReference type="Rhea" id="RHEA-COMP:11605"/>
        <dbReference type="ChEBI" id="CHEBI:15377"/>
        <dbReference type="ChEBI" id="CHEBI:30013"/>
        <dbReference type="ChEBI" id="CHEBI:43474"/>
        <dbReference type="ChEBI" id="CHEBI:61977"/>
        <dbReference type="EC" id="3.1.3.16"/>
    </reaction>
</comment>
<dbReference type="EMBL" id="PKPP01002982">
    <property type="protein sequence ID" value="PWA71985.1"/>
    <property type="molecule type" value="Genomic_DNA"/>
</dbReference>
<comment type="similarity">
    <text evidence="1">Belongs to the PP2C family.</text>
</comment>
<dbReference type="OrthoDB" id="60843at2759"/>
<proteinExistence type="inferred from homology"/>
<protein>
    <recommendedName>
        <fullName evidence="1">Protein phosphatase</fullName>
        <ecNumber evidence="1">3.1.3.16</ecNumber>
    </recommendedName>
</protein>
<evidence type="ECO:0000313" key="2">
    <source>
        <dbReference type="EMBL" id="PWA71985.1"/>
    </source>
</evidence>